<dbReference type="Pfam" id="PF10094">
    <property type="entry name" value="DUF2332"/>
    <property type="match status" value="1"/>
</dbReference>
<dbReference type="RefSeq" id="WP_263073918.1">
    <property type="nucleotide sequence ID" value="NZ_JAOUSF010000004.1"/>
</dbReference>
<keyword evidence="2" id="KW-1185">Reference proteome</keyword>
<protein>
    <submittedName>
        <fullName evidence="1">DUF2332 domain-containing protein</fullName>
    </submittedName>
</protein>
<comment type="caution">
    <text evidence="1">The sequence shown here is derived from an EMBL/GenBank/DDBJ whole genome shotgun (WGS) entry which is preliminary data.</text>
</comment>
<sequence length="340" mass="38777">MNIQLSERFIRFAKTECHQSSDLYEQLSLAIAQDAQLLQLSSFAGAGQPVPNLLFGAVHYLLLKGKSHTLSSYYASLVENPARVEEAFSSFKAFCLENQEEIKNILTTRLVQTNEVRRCGYLYPVFCYIQEMTKKPIALIEIGTSAGLQLLFDHYQYTYGTEECYGKLDSVVKIATEVKGDNRPMLMKNAPLISTRMGIDLNVLDLKKEDDELWLQALIWPEHHKRRELLHAASEYVKSSSLTLIEGNGVELLPNLANTIDEDSVICVFHTHVANQMPLEQKKQLLEEIATLGGRRTIFHLYNNIQDRNLHLDYYINGVEYKQTIGATDGHGSWFEWKLI</sequence>
<name>A0AAE3IWD6_9BACI</name>
<evidence type="ECO:0000313" key="1">
    <source>
        <dbReference type="EMBL" id="MCU9614616.1"/>
    </source>
</evidence>
<dbReference type="EMBL" id="JAOUSF010000004">
    <property type="protein sequence ID" value="MCU9614616.1"/>
    <property type="molecule type" value="Genomic_DNA"/>
</dbReference>
<dbReference type="Proteomes" id="UP001209318">
    <property type="component" value="Unassembled WGS sequence"/>
</dbReference>
<proteinExistence type="predicted"/>
<evidence type="ECO:0000313" key="2">
    <source>
        <dbReference type="Proteomes" id="UP001209318"/>
    </source>
</evidence>
<organism evidence="1 2">
    <name type="scientific">Perspicuibacillus lycopersici</name>
    <dbReference type="NCBI Taxonomy" id="1325689"/>
    <lineage>
        <taxon>Bacteria</taxon>
        <taxon>Bacillati</taxon>
        <taxon>Bacillota</taxon>
        <taxon>Bacilli</taxon>
        <taxon>Bacillales</taxon>
        <taxon>Bacillaceae</taxon>
        <taxon>Perspicuibacillus</taxon>
    </lineage>
</organism>
<gene>
    <name evidence="1" type="ORF">OEV98_13815</name>
</gene>
<dbReference type="AlphaFoldDB" id="A0AAE3IWD6"/>
<accession>A0AAE3IWD6</accession>
<dbReference type="PIRSF" id="PIRSF012608">
    <property type="entry name" value="UCP012608"/>
    <property type="match status" value="1"/>
</dbReference>
<dbReference type="InterPro" id="IPR011200">
    <property type="entry name" value="UCP012608"/>
</dbReference>
<reference evidence="1" key="1">
    <citation type="submission" date="2022-10" db="EMBL/GenBank/DDBJ databases">
        <title>Description of Fervidibacillus gen. nov. in the family Fervidibacillaceae fam. nov. with two species, Fervidibacillus albus sp. nov., and Fervidibacillus halotolerans sp. nov., isolated from tidal flat sediments.</title>
        <authorList>
            <person name="Kwon K.K."/>
            <person name="Yang S.-H."/>
        </authorList>
    </citation>
    <scope>NUCLEOTIDE SEQUENCE</scope>
    <source>
        <strain evidence="1">JCM 19140</strain>
    </source>
</reference>